<dbReference type="Proteomes" id="UP000094527">
    <property type="component" value="Unassembled WGS sequence"/>
</dbReference>
<dbReference type="PANTHER" id="PTHR46698:SF4">
    <property type="entry name" value="CROSSVEINLESS 2"/>
    <property type="match status" value="1"/>
</dbReference>
<feature type="region of interest" description="Disordered" evidence="4">
    <location>
        <begin position="408"/>
        <end position="497"/>
    </location>
</feature>
<feature type="region of interest" description="Disordered" evidence="4">
    <location>
        <begin position="656"/>
        <end position="740"/>
    </location>
</feature>
<feature type="domain" description="VWFC" evidence="5">
    <location>
        <begin position="28"/>
        <end position="85"/>
    </location>
</feature>
<feature type="compositionally biased region" description="Polar residues" evidence="4">
    <location>
        <begin position="711"/>
        <end position="722"/>
    </location>
</feature>
<dbReference type="GO" id="GO:0036122">
    <property type="term" value="F:BMP binding"/>
    <property type="evidence" value="ECO:0007669"/>
    <property type="project" value="TreeGrafter"/>
</dbReference>
<evidence type="ECO:0000313" key="7">
    <source>
        <dbReference type="Proteomes" id="UP000094527"/>
    </source>
</evidence>
<comment type="caution">
    <text evidence="6">The sequence shown here is derived from an EMBL/GenBank/DDBJ whole genome shotgun (WGS) entry which is preliminary data.</text>
</comment>
<dbReference type="OrthoDB" id="6132182at2759"/>
<sequence length="1537" mass="166207">PINRQVGISDNVYMTTQNGTDGFEQRVCSIDAVTYLDGETIPTSSPCEHCVCRPPGFACTITSCEYRPGCKAFRRSDQCCPEYQCECEKDGKIYQNGEKITDTNNPCEACYCQGGEIICAVIDCYWRNDCPPRYIDNRCCPMYDHCPPPSAQGPIRHRLPQLTSTLSPISWLNLTLPQSTSQAPSVETVATSASTTTTSTTTEAPSSTDATVVNDSENDIVSTDIVHHDEDVAVVPPVESLSVEPVQSNDVVETSSSAPVETTVGVEQELNDEPTEPLVALNDDGAEESDPTVEPTSVTENLVSSTVIDSTTLFIAPALVLTIAPTQVQETIVNTAPTAQPDFAAVDENRLSDDATTVASSDAEVSDDEPVATTNTPLIPEVQQDFASDSATTERLLDDDVATEIAPAVDTEEDEIPAVSDDANSQGESVTTETVPLSDDAIVNENPTTERFNDDISTDSPARSENDSEITTESPAQDEEALPATTLPPRSNIIQNPDELTRTDLQPEGFASGESVTNAAPVVYSDTSDGTTPAVILENELRNEDAFTTVSPSNIRNVEEDESNQVLNDVPATTSNILQDEQVTATPSSISLDDEHPINNDDIEDNMQIHDATVAPVYDDVTQVPQLDIQDDEASTQAVVHFNDEATQVPLLDEVANDDTTQPPNDDVNDVTQPPVLNDDVPVTQEPQQQDEGTDAPQHDSVIFSEDDATGSPQSNVLNDDVTQGPEGELNDEATVRSHAEEAPAELALEEKADVLSQDETITEVPVKAVQVQDGIDIILDDEVIPSEPEILNQVREVTDVHLHEPTAVEIGQPEAYKEHELYHGVRNADNDTVEIVNLSAAPIEQEALVPTTQQPLELNNDLEGEEVSQNDDVSSQLNVEATTVQNLDALSDDVPEVSTIVNDDLIQNDESVQGTTEGVLHEEGGIFNDEVQVTTEREFRSEILSDPHHEEGHVHEESERTTASPSTLERERSDLVVKDEEAAATAIYADEQTTSLPIYRNKVQKVAEALTAEVIAPESGANKFRLDPEVFKGSLEVTDSLVEATTYVPSKDLLRSGLGSLEIVEDAPQTTLRSLDDAPAAFRDGLAELTTQSPSNLRADLDELTTQSSANLRADLDDLTTQSPSNLRADFDLEVEVSTQKDVENHPANDDVTEGSGLQDELPTTPSARSGIHFDEVVERSGVTSSSLVLNDDIAEVTEGSGSAPRLDDEYTPTTSAPVAFDNAENEIVPVNEASASEPVTTSYAFRMDLLNSLEATDSNADIIENDVPKPTSIPQVAAVDDIANNPTEAAVRDEQVTTEAVSRLRSDLDITTEYTAPVSRDDVPEQSTVVSEILRADSDFVEVSTVSPSGFAAAFRDVRLAGEEIEVANDEPATSASSAQTYNDDETTPVVFADEPEVSTENPSEKLRTEAVEVEQQTEAIANDDTSAATTISSINNVNESDSASQLLNKVRKEGVSLPEMGVPKIQPISPDLSRSNPHELRFDFQLPPEKDSSWYSRAVNQFRRLSGFGSDVDSRDKSTSSVTTKFPSRRFLFF</sequence>
<feature type="compositionally biased region" description="Polar residues" evidence="4">
    <location>
        <begin position="458"/>
        <end position="475"/>
    </location>
</feature>
<feature type="domain" description="VWFC" evidence="5">
    <location>
        <begin position="87"/>
        <end position="146"/>
    </location>
</feature>
<dbReference type="InterPro" id="IPR052424">
    <property type="entry name" value="Kielin_Chordin-BMP_Reg"/>
</dbReference>
<feature type="compositionally biased region" description="Polar residues" evidence="4">
    <location>
        <begin position="422"/>
        <end position="435"/>
    </location>
</feature>
<feature type="compositionally biased region" description="Low complexity" evidence="4">
    <location>
        <begin position="183"/>
        <end position="210"/>
    </location>
</feature>
<keyword evidence="2" id="KW-0964">Secreted</keyword>
<dbReference type="InterPro" id="IPR001007">
    <property type="entry name" value="VWF_dom"/>
</dbReference>
<evidence type="ECO:0000256" key="4">
    <source>
        <dbReference type="SAM" id="MobiDB-lite"/>
    </source>
</evidence>
<evidence type="ECO:0000313" key="6">
    <source>
        <dbReference type="EMBL" id="ODM95588.1"/>
    </source>
</evidence>
<dbReference type="Gene3D" id="2.10.70.10">
    <property type="entry name" value="Complement Module, domain 1"/>
    <property type="match status" value="1"/>
</dbReference>
<feature type="region of interest" description="Disordered" evidence="4">
    <location>
        <begin position="945"/>
        <end position="973"/>
    </location>
</feature>
<evidence type="ECO:0000256" key="3">
    <source>
        <dbReference type="ARBA" id="ARBA00022729"/>
    </source>
</evidence>
<dbReference type="SUPFAM" id="SSF57603">
    <property type="entry name" value="FnI-like domain"/>
    <property type="match status" value="2"/>
</dbReference>
<dbReference type="OMA" id="CTCINTE"/>
<dbReference type="EMBL" id="LJIJ01000648">
    <property type="protein sequence ID" value="ODM95588.1"/>
    <property type="molecule type" value="Genomic_DNA"/>
</dbReference>
<dbReference type="GO" id="GO:0030513">
    <property type="term" value="P:positive regulation of BMP signaling pathway"/>
    <property type="evidence" value="ECO:0007669"/>
    <property type="project" value="TreeGrafter"/>
</dbReference>
<dbReference type="Pfam" id="PF23334">
    <property type="entry name" value="VWC2L_2nd"/>
    <property type="match status" value="1"/>
</dbReference>
<feature type="non-terminal residue" evidence="6">
    <location>
        <position position="1"/>
    </location>
</feature>
<evidence type="ECO:0000256" key="2">
    <source>
        <dbReference type="ARBA" id="ARBA00022525"/>
    </source>
</evidence>
<dbReference type="PANTHER" id="PTHR46698">
    <property type="entry name" value="CROSSVEINLESS 2"/>
    <property type="match status" value="1"/>
</dbReference>
<feature type="compositionally biased region" description="Basic and acidic residues" evidence="4">
    <location>
        <begin position="945"/>
        <end position="961"/>
    </location>
</feature>
<feature type="compositionally biased region" description="Basic and acidic residues" evidence="4">
    <location>
        <begin position="1140"/>
        <end position="1150"/>
    </location>
</feature>
<organism evidence="6 7">
    <name type="scientific">Orchesella cincta</name>
    <name type="common">Springtail</name>
    <name type="synonym">Podura cincta</name>
    <dbReference type="NCBI Taxonomy" id="48709"/>
    <lineage>
        <taxon>Eukaryota</taxon>
        <taxon>Metazoa</taxon>
        <taxon>Ecdysozoa</taxon>
        <taxon>Arthropoda</taxon>
        <taxon>Hexapoda</taxon>
        <taxon>Collembola</taxon>
        <taxon>Entomobryomorpha</taxon>
        <taxon>Entomobryoidea</taxon>
        <taxon>Orchesellidae</taxon>
        <taxon>Orchesellinae</taxon>
        <taxon>Orchesella</taxon>
    </lineage>
</organism>
<dbReference type="GO" id="GO:0005576">
    <property type="term" value="C:extracellular region"/>
    <property type="evidence" value="ECO:0007669"/>
    <property type="project" value="UniProtKB-SubCell"/>
</dbReference>
<feature type="region of interest" description="Disordered" evidence="4">
    <location>
        <begin position="1140"/>
        <end position="1173"/>
    </location>
</feature>
<keyword evidence="7" id="KW-1185">Reference proteome</keyword>
<comment type="subcellular location">
    <subcellularLocation>
        <location evidence="1">Secreted</location>
    </subcellularLocation>
</comment>
<accession>A0A1D2MRR1</accession>
<protein>
    <submittedName>
        <fullName evidence="6">von Willebrand factor C and EGF domain-containing protein</fullName>
    </submittedName>
</protein>
<feature type="region of interest" description="Disordered" evidence="4">
    <location>
        <begin position="178"/>
        <end position="210"/>
    </location>
</feature>
<dbReference type="SMART" id="SM00214">
    <property type="entry name" value="VWC"/>
    <property type="match status" value="2"/>
</dbReference>
<evidence type="ECO:0000259" key="5">
    <source>
        <dbReference type="SMART" id="SM00214"/>
    </source>
</evidence>
<name>A0A1D2MRR1_ORCCI</name>
<proteinExistence type="predicted"/>
<reference evidence="6 7" key="1">
    <citation type="journal article" date="2016" name="Genome Biol. Evol.">
        <title>Gene Family Evolution Reflects Adaptation to Soil Environmental Stressors in the Genome of the Collembolan Orchesella cincta.</title>
        <authorList>
            <person name="Faddeeva-Vakhrusheva A."/>
            <person name="Derks M.F."/>
            <person name="Anvar S.Y."/>
            <person name="Agamennone V."/>
            <person name="Suring W."/>
            <person name="Smit S."/>
            <person name="van Straalen N.M."/>
            <person name="Roelofs D."/>
        </authorList>
    </citation>
    <scope>NUCLEOTIDE SEQUENCE [LARGE SCALE GENOMIC DNA]</scope>
    <source>
        <tissue evidence="6">Mixed pool</tissue>
    </source>
</reference>
<evidence type="ECO:0000256" key="1">
    <source>
        <dbReference type="ARBA" id="ARBA00004613"/>
    </source>
</evidence>
<gene>
    <name evidence="6" type="ORF">Ocin01_11093</name>
</gene>
<keyword evidence="3" id="KW-0732">Signal</keyword>